<dbReference type="PANTHER" id="PTHR21421">
    <property type="entry name" value="GUSTATORY RECEPTOR"/>
    <property type="match status" value="1"/>
</dbReference>
<feature type="transmembrane region" description="Helical" evidence="6">
    <location>
        <begin position="81"/>
        <end position="106"/>
    </location>
</feature>
<accession>A0A1W0WCL8</accession>
<dbReference type="OrthoDB" id="5954090at2759"/>
<feature type="transmembrane region" description="Helical" evidence="6">
    <location>
        <begin position="172"/>
        <end position="195"/>
    </location>
</feature>
<dbReference type="AlphaFoldDB" id="A0A1W0WCL8"/>
<name>A0A1W0WCL8_HYPEX</name>
<evidence type="ECO:0008006" key="9">
    <source>
        <dbReference type="Google" id="ProtNLM"/>
    </source>
</evidence>
<dbReference type="GO" id="GO:0050909">
    <property type="term" value="P:sensory perception of taste"/>
    <property type="evidence" value="ECO:0007669"/>
    <property type="project" value="InterPro"/>
</dbReference>
<dbReference type="GO" id="GO:0016020">
    <property type="term" value="C:membrane"/>
    <property type="evidence" value="ECO:0007669"/>
    <property type="project" value="UniProtKB-SubCell"/>
</dbReference>
<evidence type="ECO:0000313" key="7">
    <source>
        <dbReference type="EMBL" id="OQV12930.1"/>
    </source>
</evidence>
<evidence type="ECO:0000256" key="5">
    <source>
        <dbReference type="ARBA" id="ARBA00023170"/>
    </source>
</evidence>
<dbReference type="GO" id="GO:0051606">
    <property type="term" value="P:detection of stimulus"/>
    <property type="evidence" value="ECO:0007669"/>
    <property type="project" value="UniProtKB-ARBA"/>
</dbReference>
<dbReference type="Proteomes" id="UP000192578">
    <property type="component" value="Unassembled WGS sequence"/>
</dbReference>
<dbReference type="InterPro" id="IPR013604">
    <property type="entry name" value="7TM_chemorcpt"/>
</dbReference>
<evidence type="ECO:0000256" key="1">
    <source>
        <dbReference type="ARBA" id="ARBA00004141"/>
    </source>
</evidence>
<dbReference type="GO" id="GO:0038023">
    <property type="term" value="F:signaling receptor activity"/>
    <property type="evidence" value="ECO:0007669"/>
    <property type="project" value="UniProtKB-ARBA"/>
</dbReference>
<evidence type="ECO:0000313" key="8">
    <source>
        <dbReference type="Proteomes" id="UP000192578"/>
    </source>
</evidence>
<organism evidence="7 8">
    <name type="scientific">Hypsibius exemplaris</name>
    <name type="common">Freshwater tardigrade</name>
    <dbReference type="NCBI Taxonomy" id="2072580"/>
    <lineage>
        <taxon>Eukaryota</taxon>
        <taxon>Metazoa</taxon>
        <taxon>Ecdysozoa</taxon>
        <taxon>Tardigrada</taxon>
        <taxon>Eutardigrada</taxon>
        <taxon>Parachela</taxon>
        <taxon>Hypsibioidea</taxon>
        <taxon>Hypsibiidae</taxon>
        <taxon>Hypsibius</taxon>
    </lineage>
</organism>
<evidence type="ECO:0000256" key="3">
    <source>
        <dbReference type="ARBA" id="ARBA00022989"/>
    </source>
</evidence>
<keyword evidence="4 6" id="KW-0472">Membrane</keyword>
<sequence length="458" mass="51017">MIIPATPPMSRGTSTNLHRKADESSAVLKMTGQGENRVDCPQTRQKHLSRSYAWFMWFLRGFGAVPQKDHRRRSFGFRCFYIARLFVVLTLILLFNAQLTFLFVQATAKLQTTTVVKLHFFSRSQFLMNIALGIVIFSRRSRKLPAVLSAIVKACVWAYDEDWRIFRWFIRYCWFQLLFLFGALFPVGVALKFLTGRHLRENLLGTSLPAEVTSVAMITIQTLGIAFRIAHLSLVVITCGALGLQFRRLNADLKVSRSGKTTADRTMSGLLVRHYQLSELVGQFDAIFSPSLLLFTAADLVVVTCLISSLISSGQMEAAMGLYITQTSTDIIVYTTYTFGAILVLISRVVVAAYLNHQAIACVPELYKALQGPDTDKELKGSIKVTLQRLRDLPVALSCWGLIIMNKNFILTITGLLASYLVVVIEISSKNGACISPVGELRSMMSATTANATILTLE</sequence>
<keyword evidence="2 6" id="KW-0812">Transmembrane</keyword>
<dbReference type="EMBL" id="MTYJ01000134">
    <property type="protein sequence ID" value="OQV12930.1"/>
    <property type="molecule type" value="Genomic_DNA"/>
</dbReference>
<feature type="transmembrane region" description="Helical" evidence="6">
    <location>
        <begin position="292"/>
        <end position="311"/>
    </location>
</feature>
<evidence type="ECO:0000256" key="6">
    <source>
        <dbReference type="SAM" id="Phobius"/>
    </source>
</evidence>
<evidence type="ECO:0000256" key="2">
    <source>
        <dbReference type="ARBA" id="ARBA00022692"/>
    </source>
</evidence>
<comment type="caution">
    <text evidence="7">The sequence shown here is derived from an EMBL/GenBank/DDBJ whole genome shotgun (WGS) entry which is preliminary data.</text>
</comment>
<gene>
    <name evidence="7" type="ORF">BV898_12851</name>
</gene>
<feature type="transmembrane region" description="Helical" evidence="6">
    <location>
        <begin position="331"/>
        <end position="351"/>
    </location>
</feature>
<dbReference type="Pfam" id="PF08395">
    <property type="entry name" value="7tm_7"/>
    <property type="match status" value="1"/>
</dbReference>
<evidence type="ECO:0000256" key="4">
    <source>
        <dbReference type="ARBA" id="ARBA00023136"/>
    </source>
</evidence>
<comment type="subcellular location">
    <subcellularLocation>
        <location evidence="1">Membrane</location>
        <topology evidence="1">Multi-pass membrane protein</topology>
    </subcellularLocation>
</comment>
<protein>
    <recommendedName>
        <fullName evidence="9">Gustatory receptor</fullName>
    </recommendedName>
</protein>
<reference evidence="8" key="1">
    <citation type="submission" date="2017-01" db="EMBL/GenBank/DDBJ databases">
        <title>Comparative genomics of anhydrobiosis in the tardigrade Hypsibius dujardini.</title>
        <authorList>
            <person name="Yoshida Y."/>
            <person name="Koutsovoulos G."/>
            <person name="Laetsch D."/>
            <person name="Stevens L."/>
            <person name="Kumar S."/>
            <person name="Horikawa D."/>
            <person name="Ishino K."/>
            <person name="Komine S."/>
            <person name="Tomita M."/>
            <person name="Blaxter M."/>
            <person name="Arakawa K."/>
        </authorList>
    </citation>
    <scope>NUCLEOTIDE SEQUENCE [LARGE SCALE GENOMIC DNA]</scope>
    <source>
        <strain evidence="8">Z151</strain>
    </source>
</reference>
<proteinExistence type="predicted"/>
<keyword evidence="5" id="KW-0675">Receptor</keyword>
<feature type="transmembrane region" description="Helical" evidence="6">
    <location>
        <begin position="409"/>
        <end position="427"/>
    </location>
</feature>
<feature type="transmembrane region" description="Helical" evidence="6">
    <location>
        <begin position="215"/>
        <end position="244"/>
    </location>
</feature>
<keyword evidence="3 6" id="KW-1133">Transmembrane helix</keyword>
<keyword evidence="8" id="KW-1185">Reference proteome</keyword>
<dbReference type="PANTHER" id="PTHR21421:SF29">
    <property type="entry name" value="GUSTATORY RECEPTOR 5A FOR TREHALOSE-RELATED"/>
    <property type="match status" value="1"/>
</dbReference>